<dbReference type="EMBL" id="JADBEM010000001">
    <property type="protein sequence ID" value="MBE1607230.1"/>
    <property type="molecule type" value="Genomic_DNA"/>
</dbReference>
<keyword evidence="6" id="KW-0762">Sugar transport</keyword>
<keyword evidence="4 5" id="KW-0732">Signal</keyword>
<evidence type="ECO:0000256" key="3">
    <source>
        <dbReference type="ARBA" id="ARBA00022448"/>
    </source>
</evidence>
<comment type="subcellular location">
    <subcellularLocation>
        <location evidence="1">Cell envelope</location>
    </subcellularLocation>
</comment>
<organism evidence="6 7">
    <name type="scientific">Actinopolymorpha pittospori</name>
    <dbReference type="NCBI Taxonomy" id="648752"/>
    <lineage>
        <taxon>Bacteria</taxon>
        <taxon>Bacillati</taxon>
        <taxon>Actinomycetota</taxon>
        <taxon>Actinomycetes</taxon>
        <taxon>Propionibacteriales</taxon>
        <taxon>Actinopolymorphaceae</taxon>
        <taxon>Actinopolymorpha</taxon>
    </lineage>
</organism>
<dbReference type="PROSITE" id="PS51318">
    <property type="entry name" value="TAT"/>
    <property type="match status" value="1"/>
</dbReference>
<dbReference type="Proteomes" id="UP000638648">
    <property type="component" value="Unassembled WGS sequence"/>
</dbReference>
<sequence length="435" mass="47246">MTLPAPTSRRSVLKSIALLTGSLAAAPVVAACGGGGGDRASAKTLTVMNWDPPTGTPWNDAFEKFTAKTGIEIKIQYTPTMTNYWAKTRALLGSGDPPDLMRVDDDNIPNYGATGQLTDLATYLKRDKLDRSDYFPAVYDMGRQADGTVPAWSVGIQPRVIFYNRTMFEKAGVELPPTTWTADGWTWDDFLDRARRLTKQGQWGAAIVQDTGYEVVHPVNNGGDGPFSADGKRFTLAGPEGLDAVQRVADLTCAAHVQPDWASLKQDQRSNQMFVAGQLAMVEATSTFTSYASQNVKNFDWDIAPIPAMKQQMTYGSQLTWCIPKRAANPDGAWELLRFLSEGEGAENFARTNYFVPGARKAAALLKPSDKPPAHVGLFVDAADKSVLPGKIKGAEGAKNIYRPVLDDVYNCKTKAADALPPLRAKVEQAMRGSS</sequence>
<gene>
    <name evidence="6" type="ORF">HEB94_004078</name>
</gene>
<dbReference type="SUPFAM" id="SSF53850">
    <property type="entry name" value="Periplasmic binding protein-like II"/>
    <property type="match status" value="1"/>
</dbReference>
<evidence type="ECO:0000256" key="2">
    <source>
        <dbReference type="ARBA" id="ARBA00008520"/>
    </source>
</evidence>
<dbReference type="Gene3D" id="3.40.190.10">
    <property type="entry name" value="Periplasmic binding protein-like II"/>
    <property type="match status" value="1"/>
</dbReference>
<dbReference type="Pfam" id="PF13416">
    <property type="entry name" value="SBP_bac_8"/>
    <property type="match status" value="1"/>
</dbReference>
<evidence type="ECO:0000256" key="4">
    <source>
        <dbReference type="ARBA" id="ARBA00022729"/>
    </source>
</evidence>
<dbReference type="PANTHER" id="PTHR43649">
    <property type="entry name" value="ARABINOSE-BINDING PROTEIN-RELATED"/>
    <property type="match status" value="1"/>
</dbReference>
<comment type="caution">
    <text evidence="6">The sequence shown here is derived from an EMBL/GenBank/DDBJ whole genome shotgun (WGS) entry which is preliminary data.</text>
</comment>
<evidence type="ECO:0000313" key="7">
    <source>
        <dbReference type="Proteomes" id="UP000638648"/>
    </source>
</evidence>
<feature type="signal peptide" evidence="5">
    <location>
        <begin position="1"/>
        <end position="30"/>
    </location>
</feature>
<proteinExistence type="inferred from homology"/>
<evidence type="ECO:0000256" key="5">
    <source>
        <dbReference type="SAM" id="SignalP"/>
    </source>
</evidence>
<accession>A0A927RCL8</accession>
<comment type="similarity">
    <text evidence="2">Belongs to the bacterial solute-binding protein 1 family.</text>
</comment>
<protein>
    <submittedName>
        <fullName evidence="6">Multiple sugar transport system substrate-binding protein</fullName>
    </submittedName>
</protein>
<feature type="chain" id="PRO_5037978601" evidence="5">
    <location>
        <begin position="31"/>
        <end position="435"/>
    </location>
</feature>
<keyword evidence="7" id="KW-1185">Reference proteome</keyword>
<evidence type="ECO:0000256" key="1">
    <source>
        <dbReference type="ARBA" id="ARBA00004196"/>
    </source>
</evidence>
<dbReference type="RefSeq" id="WP_192751209.1">
    <property type="nucleotide sequence ID" value="NZ_BAABJL010000158.1"/>
</dbReference>
<reference evidence="6" key="1">
    <citation type="submission" date="2020-10" db="EMBL/GenBank/DDBJ databases">
        <title>Sequencing the genomes of 1000 actinobacteria strains.</title>
        <authorList>
            <person name="Klenk H.-P."/>
        </authorList>
    </citation>
    <scope>NUCLEOTIDE SEQUENCE</scope>
    <source>
        <strain evidence="6">DSM 45354</strain>
    </source>
</reference>
<evidence type="ECO:0000313" key="6">
    <source>
        <dbReference type="EMBL" id="MBE1607230.1"/>
    </source>
</evidence>
<dbReference type="InterPro" id="IPR006311">
    <property type="entry name" value="TAT_signal"/>
</dbReference>
<keyword evidence="3" id="KW-0813">Transport</keyword>
<name>A0A927RCL8_9ACTN</name>
<dbReference type="InterPro" id="IPR050490">
    <property type="entry name" value="Bact_solute-bd_prot1"/>
</dbReference>
<dbReference type="CDD" id="cd13585">
    <property type="entry name" value="PBP2_TMBP_like"/>
    <property type="match status" value="1"/>
</dbReference>
<dbReference type="AlphaFoldDB" id="A0A927RCL8"/>
<dbReference type="GO" id="GO:0030313">
    <property type="term" value="C:cell envelope"/>
    <property type="evidence" value="ECO:0007669"/>
    <property type="project" value="UniProtKB-SubCell"/>
</dbReference>
<dbReference type="InterPro" id="IPR006059">
    <property type="entry name" value="SBP"/>
</dbReference>
<dbReference type="PANTHER" id="PTHR43649:SF31">
    <property type="entry name" value="SN-GLYCEROL-3-PHOSPHATE-BINDING PERIPLASMIC PROTEIN UGPB"/>
    <property type="match status" value="1"/>
</dbReference>